<dbReference type="Gene3D" id="3.10.129.10">
    <property type="entry name" value="Hotdog Thioesterase"/>
    <property type="match status" value="1"/>
</dbReference>
<evidence type="ECO:0000313" key="2">
    <source>
        <dbReference type="Proteomes" id="UP000006512"/>
    </source>
</evidence>
<gene>
    <name evidence="1" type="ORF">ABI_14550</name>
</gene>
<dbReference type="InterPro" id="IPR027961">
    <property type="entry name" value="DUF4442"/>
</dbReference>
<dbReference type="RefSeq" id="WP_006272201.1">
    <property type="nucleotide sequence ID" value="NZ_GL883077.1"/>
</dbReference>
<proteinExistence type="predicted"/>
<dbReference type="HOGENOM" id="CLU_116159_0_0_5"/>
<dbReference type="Pfam" id="PF14539">
    <property type="entry name" value="DUF4442"/>
    <property type="match status" value="1"/>
</dbReference>
<keyword evidence="1" id="KW-0251">Elongation factor</keyword>
<dbReference type="SUPFAM" id="SSF54637">
    <property type="entry name" value="Thioesterase/thiol ester dehydrase-isomerase"/>
    <property type="match status" value="1"/>
</dbReference>
<evidence type="ECO:0000313" key="1">
    <source>
        <dbReference type="EMBL" id="EGF93016.1"/>
    </source>
</evidence>
<dbReference type="AlphaFoldDB" id="F4QIV3"/>
<keyword evidence="1" id="KW-0648">Protein biosynthesis</keyword>
<sequence length="154" mass="17640">MARAKLFRMINWYPPMLGAGIKVIDTNADVTSITVEMRLRWWNKNIVGTQFGGSLYMMCDPFFMAILMTNLGRDYIVWDKAASIQFLKPGRKHVRAIFHIPHEEIARVRALADAGEKVTPEYEVDIMDTDGTLIARVRKVLYVRRKPPKGEKAA</sequence>
<organism evidence="1 2">
    <name type="scientific">Asticcacaulis biprosthecium C19</name>
    <dbReference type="NCBI Taxonomy" id="715226"/>
    <lineage>
        <taxon>Bacteria</taxon>
        <taxon>Pseudomonadati</taxon>
        <taxon>Pseudomonadota</taxon>
        <taxon>Alphaproteobacteria</taxon>
        <taxon>Caulobacterales</taxon>
        <taxon>Caulobacteraceae</taxon>
        <taxon>Asticcacaulis</taxon>
    </lineage>
</organism>
<dbReference type="Proteomes" id="UP000006512">
    <property type="component" value="Unassembled WGS sequence"/>
</dbReference>
<dbReference type="OrthoDB" id="9814774at2"/>
<reference evidence="2" key="1">
    <citation type="submission" date="2011-03" db="EMBL/GenBank/DDBJ databases">
        <title>Draft genome sequence of Brevundimonas diminuta.</title>
        <authorList>
            <person name="Brown P.J.B."/>
            <person name="Buechlein A."/>
            <person name="Hemmerich C."/>
            <person name="Brun Y.V."/>
        </authorList>
    </citation>
    <scope>NUCLEOTIDE SEQUENCE [LARGE SCALE GENOMIC DNA]</scope>
    <source>
        <strain evidence="2">C19</strain>
    </source>
</reference>
<keyword evidence="2" id="KW-1185">Reference proteome</keyword>
<protein>
    <submittedName>
        <fullName evidence="1">Translation elongation factor P EF-P</fullName>
    </submittedName>
</protein>
<dbReference type="InterPro" id="IPR029069">
    <property type="entry name" value="HotDog_dom_sf"/>
</dbReference>
<name>F4QIV3_9CAUL</name>
<dbReference type="STRING" id="715226.ABI_14550"/>
<accession>F4QIV3</accession>
<dbReference type="EMBL" id="GL883077">
    <property type="protein sequence ID" value="EGF93016.1"/>
    <property type="molecule type" value="Genomic_DNA"/>
</dbReference>
<dbReference type="GO" id="GO:0003746">
    <property type="term" value="F:translation elongation factor activity"/>
    <property type="evidence" value="ECO:0007669"/>
    <property type="project" value="UniProtKB-KW"/>
</dbReference>
<dbReference type="eggNOG" id="COG2050">
    <property type="taxonomic scope" value="Bacteria"/>
</dbReference>